<gene>
    <name evidence="2" type="primary">LOC116290448</name>
</gene>
<evidence type="ECO:0000313" key="1">
    <source>
        <dbReference type="Proteomes" id="UP000515163"/>
    </source>
</evidence>
<accession>A0A6P8HKW6</accession>
<reference evidence="2" key="1">
    <citation type="submission" date="2025-08" db="UniProtKB">
        <authorList>
            <consortium name="RefSeq"/>
        </authorList>
    </citation>
    <scope>IDENTIFICATION</scope>
    <source>
        <tissue evidence="2">Tentacle</tissue>
    </source>
</reference>
<dbReference type="RefSeq" id="XP_031553337.1">
    <property type="nucleotide sequence ID" value="XM_031697477.1"/>
</dbReference>
<dbReference type="AlphaFoldDB" id="A0A6P8HKW6"/>
<dbReference type="InParanoid" id="A0A6P8HKW6"/>
<protein>
    <submittedName>
        <fullName evidence="2">Uncharacterized protein LOC116290448</fullName>
    </submittedName>
</protein>
<proteinExistence type="predicted"/>
<evidence type="ECO:0000313" key="2">
    <source>
        <dbReference type="RefSeq" id="XP_031553337.1"/>
    </source>
</evidence>
<dbReference type="KEGG" id="aten:116290448"/>
<dbReference type="OrthoDB" id="5981259at2759"/>
<name>A0A6P8HKW6_ACTTE</name>
<dbReference type="Proteomes" id="UP000515163">
    <property type="component" value="Unplaced"/>
</dbReference>
<dbReference type="GeneID" id="116290448"/>
<sequence length="636" mass="73068">MYYAEDPLTPYLLKGKYTWSFEQKLHILVLDVNHDKVCIKRPNNVQENSLFVMNRSKLKNEADWLMTDLGAFDNRGSNAWSFVVQGNTVVESQFVRNWKTLEMTKGQYILKNVFYRHKKYKDFLRTSTVVLDHNGKELPLALLEYRYTGNEHHVSPHKNPRTGKSFVQTAPSTKAKIKEKVKGHQGPSSIFDQTVEEDSRLEKIRYVGGDRDKAQQGFISPLKGCTFLPCKKHVVDDITRKVNELGLNKACNEILKDIFGCERNKEKGIVDTTSDDEFLAKAMSVTDKWDGMEIEKKKTDSPEFSHYFRTYIQEDLKNGMLLGARRKAGLGDEFFYNNAQECSNFKYKSKIRESKFENATGYRPSMKCTWVEAIKIYGSMVEEVNREKERALLRKGQFLLSPNYRHLEITIQQWSSMTPNERQQRLAKLSLKSCATPFTVESKEKHATPLGKFEDTSLPEFLRGSFMNASKIVELKGVGPFPNNTNKRTVISLSKSTVHTVDIQKSGKVVCNDTCPRYKEHAICAHTIAVARCVGKLLHFLDSYKAPLDRMVRSSISSGSGMKANQKKRKRVRGADKILWRYIPDKIQPQVFNILIKNLVFHLQCNIVSCFSDIEDFDFNLAVISSNIRVPRLNIR</sequence>
<organism evidence="1 2">
    <name type="scientific">Actinia tenebrosa</name>
    <name type="common">Australian red waratah sea anemone</name>
    <dbReference type="NCBI Taxonomy" id="6105"/>
    <lineage>
        <taxon>Eukaryota</taxon>
        <taxon>Metazoa</taxon>
        <taxon>Cnidaria</taxon>
        <taxon>Anthozoa</taxon>
        <taxon>Hexacorallia</taxon>
        <taxon>Actiniaria</taxon>
        <taxon>Actiniidae</taxon>
        <taxon>Actinia</taxon>
    </lineage>
</organism>
<keyword evidence="1" id="KW-1185">Reference proteome</keyword>